<comment type="caution">
    <text evidence="2">The sequence shown here is derived from an EMBL/GenBank/DDBJ whole genome shotgun (WGS) entry which is preliminary data.</text>
</comment>
<keyword evidence="1" id="KW-1133">Transmembrane helix</keyword>
<reference evidence="3" key="1">
    <citation type="submission" date="2024-06" db="EMBL/GenBank/DDBJ databases">
        <title>Multi-omics analyses provide insights into the biosynthesis of the anticancer antibiotic pleurotin in Hohenbuehelia grisea.</title>
        <authorList>
            <person name="Weaver J.A."/>
            <person name="Alberti F."/>
        </authorList>
    </citation>
    <scope>NUCLEOTIDE SEQUENCE [LARGE SCALE GENOMIC DNA]</scope>
    <source>
        <strain evidence="3">T-177</strain>
    </source>
</reference>
<name>A0ABR3JN83_9AGAR</name>
<accession>A0ABR3JN83</accession>
<keyword evidence="3" id="KW-1185">Reference proteome</keyword>
<evidence type="ECO:0000313" key="3">
    <source>
        <dbReference type="Proteomes" id="UP001556367"/>
    </source>
</evidence>
<sequence>MPSKPPDPTSLPRSTSSVALAILQILIPIFYGLNVGLIGRYLLSPHFRGDKLLIKILVCALSFLCTTQLLFISQGVYSHFLDTTARLGSGSMFNDVALYGSVGRLHVRMIEDPYVVICFAASFNGLFDSNLCIRTRSILVLAFFGSRCPKLLLE</sequence>
<feature type="transmembrane region" description="Helical" evidence="1">
    <location>
        <begin position="20"/>
        <end position="43"/>
    </location>
</feature>
<dbReference type="EMBL" id="JASNQZ010000006">
    <property type="protein sequence ID" value="KAL0957006.1"/>
    <property type="molecule type" value="Genomic_DNA"/>
</dbReference>
<keyword evidence="1" id="KW-0472">Membrane</keyword>
<keyword evidence="1" id="KW-0812">Transmembrane</keyword>
<evidence type="ECO:0000256" key="1">
    <source>
        <dbReference type="SAM" id="Phobius"/>
    </source>
</evidence>
<organism evidence="2 3">
    <name type="scientific">Hohenbuehelia grisea</name>
    <dbReference type="NCBI Taxonomy" id="104357"/>
    <lineage>
        <taxon>Eukaryota</taxon>
        <taxon>Fungi</taxon>
        <taxon>Dikarya</taxon>
        <taxon>Basidiomycota</taxon>
        <taxon>Agaricomycotina</taxon>
        <taxon>Agaricomycetes</taxon>
        <taxon>Agaricomycetidae</taxon>
        <taxon>Agaricales</taxon>
        <taxon>Pleurotineae</taxon>
        <taxon>Pleurotaceae</taxon>
        <taxon>Hohenbuehelia</taxon>
    </lineage>
</organism>
<evidence type="ECO:0000313" key="2">
    <source>
        <dbReference type="EMBL" id="KAL0957006.1"/>
    </source>
</evidence>
<protein>
    <submittedName>
        <fullName evidence="2">Uncharacterized protein</fullName>
    </submittedName>
</protein>
<gene>
    <name evidence="2" type="ORF">HGRIS_003106</name>
</gene>
<proteinExistence type="predicted"/>
<dbReference type="Proteomes" id="UP001556367">
    <property type="component" value="Unassembled WGS sequence"/>
</dbReference>
<feature type="transmembrane region" description="Helical" evidence="1">
    <location>
        <begin position="52"/>
        <end position="72"/>
    </location>
</feature>